<dbReference type="Proteomes" id="UP000192656">
    <property type="component" value="Unassembled WGS sequence"/>
</dbReference>
<keyword evidence="3" id="KW-1185">Reference proteome</keyword>
<dbReference type="SUPFAM" id="SSF55729">
    <property type="entry name" value="Acyl-CoA N-acyltransferases (Nat)"/>
    <property type="match status" value="1"/>
</dbReference>
<gene>
    <name evidence="2" type="ORF">SAMN06297251_104288</name>
</gene>
<dbReference type="InterPro" id="IPR000182">
    <property type="entry name" value="GNAT_dom"/>
</dbReference>
<protein>
    <submittedName>
        <fullName evidence="2">Predicted N-acetyltransferase YhbS</fullName>
    </submittedName>
</protein>
<dbReference type="PROSITE" id="PS51186">
    <property type="entry name" value="GNAT"/>
    <property type="match status" value="1"/>
</dbReference>
<evidence type="ECO:0000313" key="2">
    <source>
        <dbReference type="EMBL" id="SMC61477.1"/>
    </source>
</evidence>
<dbReference type="OrthoDB" id="9815099at2"/>
<dbReference type="GO" id="GO:0016747">
    <property type="term" value="F:acyltransferase activity, transferring groups other than amino-acyl groups"/>
    <property type="evidence" value="ECO:0007669"/>
    <property type="project" value="InterPro"/>
</dbReference>
<name>A0A1W2ALA3_9HYPH</name>
<dbReference type="InterPro" id="IPR016181">
    <property type="entry name" value="Acyl_CoA_acyltransferase"/>
</dbReference>
<keyword evidence="2" id="KW-0808">Transferase</keyword>
<feature type="domain" description="N-acetyltransferase" evidence="1">
    <location>
        <begin position="7"/>
        <end position="152"/>
    </location>
</feature>
<sequence length="166" mass="17959">MFDPAAIRYRPEEASDLDVIETITDEAFGPGRYTRAAERVRELAVYDPALSYVADFGGEIVGSVRQTKIGVGDAPALMLGPLAVRPFLKGKGIGKALMRRAAQGAAEAGETVILLVGDQPYYWGLGYRPVLPGRIQLPRPVDPTRLLALELVPRATLTLTGPVCRR</sequence>
<dbReference type="AlphaFoldDB" id="A0A1W2ALA3"/>
<proteinExistence type="predicted"/>
<accession>A0A1W2ALA3</accession>
<organism evidence="2 3">
    <name type="scientific">Fulvimarina manganoxydans</name>
    <dbReference type="NCBI Taxonomy" id="937218"/>
    <lineage>
        <taxon>Bacteria</taxon>
        <taxon>Pseudomonadati</taxon>
        <taxon>Pseudomonadota</taxon>
        <taxon>Alphaproteobacteria</taxon>
        <taxon>Hyphomicrobiales</taxon>
        <taxon>Aurantimonadaceae</taxon>
        <taxon>Fulvimarina</taxon>
    </lineage>
</organism>
<reference evidence="2 3" key="1">
    <citation type="submission" date="2017-04" db="EMBL/GenBank/DDBJ databases">
        <authorList>
            <person name="Afonso C.L."/>
            <person name="Miller P.J."/>
            <person name="Scott M.A."/>
            <person name="Spackman E."/>
            <person name="Goraichik I."/>
            <person name="Dimitrov K.M."/>
            <person name="Suarez D.L."/>
            <person name="Swayne D.E."/>
        </authorList>
    </citation>
    <scope>NUCLEOTIDE SEQUENCE [LARGE SCALE GENOMIC DNA]</scope>
    <source>
        <strain evidence="2 3">CGMCC 1.10972</strain>
    </source>
</reference>
<dbReference type="RefSeq" id="WP_084409397.1">
    <property type="nucleotide sequence ID" value="NZ_FWXR01000004.1"/>
</dbReference>
<dbReference type="STRING" id="937218.SAMN06297251_104288"/>
<dbReference type="Pfam" id="PF00583">
    <property type="entry name" value="Acetyltransf_1"/>
    <property type="match status" value="1"/>
</dbReference>
<dbReference type="EMBL" id="FWXR01000004">
    <property type="protein sequence ID" value="SMC61477.1"/>
    <property type="molecule type" value="Genomic_DNA"/>
</dbReference>
<evidence type="ECO:0000259" key="1">
    <source>
        <dbReference type="PROSITE" id="PS51186"/>
    </source>
</evidence>
<evidence type="ECO:0000313" key="3">
    <source>
        <dbReference type="Proteomes" id="UP000192656"/>
    </source>
</evidence>
<dbReference type="Gene3D" id="3.40.630.30">
    <property type="match status" value="1"/>
</dbReference>
<dbReference type="CDD" id="cd04301">
    <property type="entry name" value="NAT_SF"/>
    <property type="match status" value="1"/>
</dbReference>